<keyword evidence="5 7" id="KW-1133">Transmembrane helix</keyword>
<feature type="transmembrane region" description="Helical" evidence="7">
    <location>
        <begin position="108"/>
        <end position="129"/>
    </location>
</feature>
<feature type="transmembrane region" description="Helical" evidence="7">
    <location>
        <begin position="15"/>
        <end position="39"/>
    </location>
</feature>
<dbReference type="GO" id="GO:0022857">
    <property type="term" value="F:transmembrane transporter activity"/>
    <property type="evidence" value="ECO:0007669"/>
    <property type="project" value="InterPro"/>
</dbReference>
<keyword evidence="2" id="KW-0813">Transport</keyword>
<feature type="transmembrane region" description="Helical" evidence="7">
    <location>
        <begin position="334"/>
        <end position="354"/>
    </location>
</feature>
<feature type="transmembrane region" description="Helical" evidence="7">
    <location>
        <begin position="141"/>
        <end position="161"/>
    </location>
</feature>
<dbReference type="GO" id="GO:0005886">
    <property type="term" value="C:plasma membrane"/>
    <property type="evidence" value="ECO:0007669"/>
    <property type="project" value="UniProtKB-SubCell"/>
</dbReference>
<dbReference type="EMBL" id="JAMTCK010000004">
    <property type="protein sequence ID" value="MCP2165261.1"/>
    <property type="molecule type" value="Genomic_DNA"/>
</dbReference>
<evidence type="ECO:0000256" key="7">
    <source>
        <dbReference type="SAM" id="Phobius"/>
    </source>
</evidence>
<dbReference type="RefSeq" id="WP_253769851.1">
    <property type="nucleotide sequence ID" value="NZ_JAMTCK010000004.1"/>
</dbReference>
<feature type="transmembrane region" description="Helical" evidence="7">
    <location>
        <begin position="83"/>
        <end position="102"/>
    </location>
</feature>
<dbReference type="AlphaFoldDB" id="A0AAE3KEE9"/>
<evidence type="ECO:0000313" key="10">
    <source>
        <dbReference type="Proteomes" id="UP001206128"/>
    </source>
</evidence>
<keyword evidence="4 7" id="KW-0812">Transmembrane</keyword>
<evidence type="ECO:0000256" key="5">
    <source>
        <dbReference type="ARBA" id="ARBA00022989"/>
    </source>
</evidence>
<evidence type="ECO:0000313" key="9">
    <source>
        <dbReference type="EMBL" id="MCP2165261.1"/>
    </source>
</evidence>
<reference evidence="9" key="1">
    <citation type="submission" date="2022-06" db="EMBL/GenBank/DDBJ databases">
        <title>Genomic Encyclopedia of Archaeal and Bacterial Type Strains, Phase II (KMG-II): from individual species to whole genera.</title>
        <authorList>
            <person name="Goeker M."/>
        </authorList>
    </citation>
    <scope>NUCLEOTIDE SEQUENCE</scope>
    <source>
        <strain evidence="9">DSM 43935</strain>
    </source>
</reference>
<name>A0AAE3KEE9_9PSEU</name>
<dbReference type="Pfam" id="PF07690">
    <property type="entry name" value="MFS_1"/>
    <property type="match status" value="1"/>
</dbReference>
<keyword evidence="6 7" id="KW-0472">Membrane</keyword>
<dbReference type="InterPro" id="IPR036259">
    <property type="entry name" value="MFS_trans_sf"/>
</dbReference>
<organism evidence="9 10">
    <name type="scientific">Goodfellowiella coeruleoviolacea</name>
    <dbReference type="NCBI Taxonomy" id="334858"/>
    <lineage>
        <taxon>Bacteria</taxon>
        <taxon>Bacillati</taxon>
        <taxon>Actinomycetota</taxon>
        <taxon>Actinomycetes</taxon>
        <taxon>Pseudonocardiales</taxon>
        <taxon>Pseudonocardiaceae</taxon>
        <taxon>Goodfellowiella</taxon>
    </lineage>
</organism>
<proteinExistence type="predicted"/>
<evidence type="ECO:0000256" key="4">
    <source>
        <dbReference type="ARBA" id="ARBA00022692"/>
    </source>
</evidence>
<feature type="transmembrane region" description="Helical" evidence="7">
    <location>
        <begin position="167"/>
        <end position="191"/>
    </location>
</feature>
<dbReference type="PANTHER" id="PTHR42718">
    <property type="entry name" value="MAJOR FACILITATOR SUPERFAMILY MULTIDRUG TRANSPORTER MFSC"/>
    <property type="match status" value="1"/>
</dbReference>
<feature type="transmembrane region" description="Helical" evidence="7">
    <location>
        <begin position="304"/>
        <end position="327"/>
    </location>
</feature>
<evidence type="ECO:0000256" key="6">
    <source>
        <dbReference type="ARBA" id="ARBA00023136"/>
    </source>
</evidence>
<keyword evidence="3" id="KW-1003">Cell membrane</keyword>
<feature type="domain" description="Major facilitator superfamily (MFS) profile" evidence="8">
    <location>
        <begin position="17"/>
        <end position="504"/>
    </location>
</feature>
<feature type="transmembrane region" description="Helical" evidence="7">
    <location>
        <begin position="234"/>
        <end position="250"/>
    </location>
</feature>
<accession>A0AAE3KEE9</accession>
<dbReference type="Proteomes" id="UP001206128">
    <property type="component" value="Unassembled WGS sequence"/>
</dbReference>
<dbReference type="PROSITE" id="PS50850">
    <property type="entry name" value="MFS"/>
    <property type="match status" value="1"/>
</dbReference>
<feature type="transmembrane region" description="Helical" evidence="7">
    <location>
        <begin position="59"/>
        <end position="76"/>
    </location>
</feature>
<feature type="transmembrane region" description="Helical" evidence="7">
    <location>
        <begin position="262"/>
        <end position="284"/>
    </location>
</feature>
<feature type="transmembrane region" description="Helical" evidence="7">
    <location>
        <begin position="480"/>
        <end position="500"/>
    </location>
</feature>
<evidence type="ECO:0000256" key="1">
    <source>
        <dbReference type="ARBA" id="ARBA00004651"/>
    </source>
</evidence>
<dbReference type="PANTHER" id="PTHR42718:SF47">
    <property type="entry name" value="METHYL VIOLOGEN RESISTANCE PROTEIN SMVA"/>
    <property type="match status" value="1"/>
</dbReference>
<evidence type="ECO:0000259" key="8">
    <source>
        <dbReference type="PROSITE" id="PS50850"/>
    </source>
</evidence>
<gene>
    <name evidence="9" type="ORF">LX83_002110</name>
</gene>
<sequence length="520" mass="51161">MTVTSGNTRAGRREWSALAVLLLPVLLVSMDVSVLYLALPALSAALAPSATELMWITDIYSFLLAGLLITMGALGDRIGRRRLLLVGAGAFGLASVLAAASVNPPMLIAARALLGAAGATLMPATLALVRHLFGDARQRSTAIAIVTGGFAAGAALGPLLGGALLQHFWWGAAFLVNVPVMAVLVVLGPLLLPESRGSAHARVDLLSAALSLGAVLPVVYGIKVLATHGLGGPPVLAIGIGVVLGGVFARRQRRLTEPLIDLALFTAPAFSAAVGTNLLAAFGMVGSALFTGQHLQLVTGMSPLAAGLCLLPGAASAVAGAWVVAALASRTRPAVVVCAGLAAAAAGFAVLARLTVDSGGWLIVSGGVLLGIGLATTLATTADLIIATAPVERAGAAGGLIETSEKLGAACGAAILGAVHAAIYRADLTAAAPAGLAQADTAAARATLAAALDVAARLPEPVGAALRAAAQQAFVAGVRAAMLTCLALVVAAAVAAAVLLGRTGRATGTGPGTPADAPAS</sequence>
<evidence type="ECO:0000256" key="2">
    <source>
        <dbReference type="ARBA" id="ARBA00022448"/>
    </source>
</evidence>
<feature type="transmembrane region" description="Helical" evidence="7">
    <location>
        <begin position="203"/>
        <end position="222"/>
    </location>
</feature>
<dbReference type="Gene3D" id="1.20.1250.20">
    <property type="entry name" value="MFS general substrate transporter like domains"/>
    <property type="match status" value="1"/>
</dbReference>
<dbReference type="InterPro" id="IPR020846">
    <property type="entry name" value="MFS_dom"/>
</dbReference>
<comment type="subcellular location">
    <subcellularLocation>
        <location evidence="1">Cell membrane</location>
        <topology evidence="1">Multi-pass membrane protein</topology>
    </subcellularLocation>
</comment>
<dbReference type="SUPFAM" id="SSF103473">
    <property type="entry name" value="MFS general substrate transporter"/>
    <property type="match status" value="1"/>
</dbReference>
<dbReference type="InterPro" id="IPR011701">
    <property type="entry name" value="MFS"/>
</dbReference>
<feature type="transmembrane region" description="Helical" evidence="7">
    <location>
        <begin position="360"/>
        <end position="386"/>
    </location>
</feature>
<protein>
    <submittedName>
        <fullName evidence="9">MFS transporter, DHA2 family, multidrug resistance protein</fullName>
    </submittedName>
</protein>
<evidence type="ECO:0000256" key="3">
    <source>
        <dbReference type="ARBA" id="ARBA00022475"/>
    </source>
</evidence>
<comment type="caution">
    <text evidence="9">The sequence shown here is derived from an EMBL/GenBank/DDBJ whole genome shotgun (WGS) entry which is preliminary data.</text>
</comment>
<keyword evidence="10" id="KW-1185">Reference proteome</keyword>